<comment type="caution">
    <text evidence="4">The sequence shown here is derived from an EMBL/GenBank/DDBJ whole genome shotgun (WGS) entry which is preliminary data.</text>
</comment>
<evidence type="ECO:0000313" key="4">
    <source>
        <dbReference type="EMBL" id="GFN46268.1"/>
    </source>
</evidence>
<dbReference type="EMBL" id="BLXO01000003">
    <property type="protein sequence ID" value="GFN46268.1"/>
    <property type="molecule type" value="Genomic_DNA"/>
</dbReference>
<evidence type="ECO:0000259" key="3">
    <source>
        <dbReference type="PROSITE" id="PS51724"/>
    </source>
</evidence>
<gene>
    <name evidence="4" type="primary">ftsN</name>
    <name evidence="4" type="ORF">RINTU1_17640</name>
</gene>
<evidence type="ECO:0000256" key="2">
    <source>
        <dbReference type="SAM" id="Phobius"/>
    </source>
</evidence>
<dbReference type="Gene3D" id="3.30.70.1070">
    <property type="entry name" value="Sporulation related repeat"/>
    <property type="match status" value="1"/>
</dbReference>
<keyword evidence="4" id="KW-0131">Cell cycle</keyword>
<organism evidence="4 5">
    <name type="scientific">Candidatus Regiella insecticola</name>
    <dbReference type="NCBI Taxonomy" id="138073"/>
    <lineage>
        <taxon>Bacteria</taxon>
        <taxon>Pseudomonadati</taxon>
        <taxon>Pseudomonadota</taxon>
        <taxon>Gammaproteobacteria</taxon>
        <taxon>Enterobacterales</taxon>
        <taxon>Enterobacteriaceae</taxon>
        <taxon>aphid secondary symbionts</taxon>
        <taxon>Candidatus Regiella</taxon>
    </lineage>
</organism>
<sequence length="221" mass="24722">MAQKDYVSRASLGSQSKKRHPKKKKNGNKLETVLILAVILLIILLGSLYFITRNKSDKLPLLPYPNTAKGLPPPPEERWRYIKELENRQFGVSKPIEPTAEGGVHLSTQIMNEQRKIREKAALDTGQESIQLPEIPSTKSKTAKEKISHWVLQCGSFRTLEPAESLRAKLALSGIESSITSGDGWNRVILRPYSTRATVDDMLQRLKTTEASNCIPRHLGG</sequence>
<feature type="compositionally biased region" description="Basic residues" evidence="1">
    <location>
        <begin position="16"/>
        <end position="26"/>
    </location>
</feature>
<dbReference type="PANTHER" id="PTHR38687">
    <property type="entry name" value="CELL DIVISION PROTEIN DEDD-RELATED"/>
    <property type="match status" value="1"/>
</dbReference>
<keyword evidence="2" id="KW-0472">Membrane</keyword>
<dbReference type="GO" id="GO:0042834">
    <property type="term" value="F:peptidoglycan binding"/>
    <property type="evidence" value="ECO:0007669"/>
    <property type="project" value="InterPro"/>
</dbReference>
<evidence type="ECO:0000313" key="5">
    <source>
        <dbReference type="Proteomes" id="UP000504714"/>
    </source>
</evidence>
<dbReference type="InterPro" id="IPR007730">
    <property type="entry name" value="SPOR-like_dom"/>
</dbReference>
<dbReference type="PROSITE" id="PS51724">
    <property type="entry name" value="SPOR"/>
    <property type="match status" value="1"/>
</dbReference>
<keyword evidence="2" id="KW-1133">Transmembrane helix</keyword>
<dbReference type="AlphaFoldDB" id="A0A6L2ZPY1"/>
<accession>A0A6L2ZPY1</accession>
<evidence type="ECO:0000256" key="1">
    <source>
        <dbReference type="SAM" id="MobiDB-lite"/>
    </source>
</evidence>
<keyword evidence="4" id="KW-0132">Cell division</keyword>
<dbReference type="SUPFAM" id="SSF110997">
    <property type="entry name" value="Sporulation related repeat"/>
    <property type="match status" value="1"/>
</dbReference>
<keyword evidence="2" id="KW-0812">Transmembrane</keyword>
<dbReference type="Pfam" id="PF05036">
    <property type="entry name" value="SPOR"/>
    <property type="match status" value="1"/>
</dbReference>
<dbReference type="PANTHER" id="PTHR38687:SF2">
    <property type="entry name" value="CELL DIVISION PROTEIN FTSN"/>
    <property type="match status" value="1"/>
</dbReference>
<dbReference type="InterPro" id="IPR036680">
    <property type="entry name" value="SPOR-like_sf"/>
</dbReference>
<dbReference type="RefSeq" id="WP_176487965.1">
    <property type="nucleotide sequence ID" value="NZ_BLXO01000003.1"/>
</dbReference>
<dbReference type="InterPro" id="IPR052521">
    <property type="entry name" value="Cell_div_SPOR-domain"/>
</dbReference>
<dbReference type="GO" id="GO:0051301">
    <property type="term" value="P:cell division"/>
    <property type="evidence" value="ECO:0007669"/>
    <property type="project" value="UniProtKB-KW"/>
</dbReference>
<reference evidence="4 5" key="1">
    <citation type="submission" date="2020-06" db="EMBL/GenBank/DDBJ databases">
        <title>The genome sequence of Candidatus Regiella insecticola strain Tut.</title>
        <authorList>
            <person name="Nikoh N."/>
            <person name="Tsuchida T."/>
            <person name="Koga R."/>
            <person name="Oshima K."/>
            <person name="Hattori M."/>
            <person name="Fukatsu T."/>
        </authorList>
    </citation>
    <scope>NUCLEOTIDE SEQUENCE [LARGE SCALE GENOMIC DNA]</scope>
    <source>
        <strain evidence="4 5">Tut</strain>
    </source>
</reference>
<feature type="region of interest" description="Disordered" evidence="1">
    <location>
        <begin position="1"/>
        <end position="26"/>
    </location>
</feature>
<proteinExistence type="predicted"/>
<feature type="domain" description="SPOR" evidence="3">
    <location>
        <begin position="144"/>
        <end position="218"/>
    </location>
</feature>
<protein>
    <submittedName>
        <fullName evidence="4">Cell division protein</fullName>
    </submittedName>
</protein>
<name>A0A6L2ZPY1_9ENTR</name>
<dbReference type="Proteomes" id="UP000504714">
    <property type="component" value="Unassembled WGS sequence"/>
</dbReference>
<feature type="transmembrane region" description="Helical" evidence="2">
    <location>
        <begin position="32"/>
        <end position="51"/>
    </location>
</feature>